<dbReference type="PROSITE" id="PS51257">
    <property type="entry name" value="PROKAR_LIPOPROTEIN"/>
    <property type="match status" value="1"/>
</dbReference>
<evidence type="ECO:0000256" key="2">
    <source>
        <dbReference type="ARBA" id="ARBA00004752"/>
    </source>
</evidence>
<dbReference type="InterPro" id="IPR001967">
    <property type="entry name" value="Peptidase_S11_N"/>
</dbReference>
<feature type="active site" description="Acyl-ester intermediate" evidence="13">
    <location>
        <position position="64"/>
    </location>
</feature>
<feature type="binding site" evidence="14">
    <location>
        <position position="228"/>
    </location>
    <ligand>
        <name>substrate</name>
    </ligand>
</feature>
<dbReference type="GO" id="GO:0009002">
    <property type="term" value="F:serine-type D-Ala-D-Ala carboxypeptidase activity"/>
    <property type="evidence" value="ECO:0007669"/>
    <property type="project" value="UniProtKB-EC"/>
</dbReference>
<gene>
    <name evidence="16" type="ORF">GMA92_00110</name>
</gene>
<dbReference type="Pfam" id="PF00768">
    <property type="entry name" value="Peptidase_S11"/>
    <property type="match status" value="1"/>
</dbReference>
<dbReference type="InterPro" id="IPR012338">
    <property type="entry name" value="Beta-lactam/transpept-like"/>
</dbReference>
<evidence type="ECO:0000256" key="10">
    <source>
        <dbReference type="ARBA" id="ARBA00022984"/>
    </source>
</evidence>
<evidence type="ECO:0000256" key="3">
    <source>
        <dbReference type="ARBA" id="ARBA00007164"/>
    </source>
</evidence>
<evidence type="ECO:0000313" key="16">
    <source>
        <dbReference type="EMBL" id="MTK19840.1"/>
    </source>
</evidence>
<comment type="caution">
    <text evidence="16">The sequence shown here is derived from an EMBL/GenBank/DDBJ whole genome shotgun (WGS) entry which is preliminary data.</text>
</comment>
<dbReference type="InterPro" id="IPR012907">
    <property type="entry name" value="Peptidase_S11_C"/>
</dbReference>
<comment type="catalytic activity">
    <reaction evidence="12">
        <text>Preferential cleavage: (Ac)2-L-Lys-D-Ala-|-D-Ala. Also transpeptidation of peptidyl-alanyl moieties that are N-acyl substituents of D-alanine.</text>
        <dbReference type="EC" id="3.4.16.4"/>
    </reaction>
</comment>
<keyword evidence="5 16" id="KW-0121">Carboxypeptidase</keyword>
<evidence type="ECO:0000256" key="11">
    <source>
        <dbReference type="ARBA" id="ARBA00023316"/>
    </source>
</evidence>
<dbReference type="OrthoDB" id="9791132at2"/>
<dbReference type="SUPFAM" id="SSF56601">
    <property type="entry name" value="beta-lactamase/transpeptidase-like"/>
    <property type="match status" value="1"/>
</dbReference>
<dbReference type="SUPFAM" id="SSF69189">
    <property type="entry name" value="Penicillin-binding protein associated domain"/>
    <property type="match status" value="1"/>
</dbReference>
<keyword evidence="10" id="KW-0573">Peptidoglycan synthesis</keyword>
<sequence>MKIRKVLISLLTCFSFSCLVHSKIVSADELVTDGKAAILIEAETGEILYEKNPHEQLAPASMTKMMSMYLILESIHNGALQWDEVIRVSENAASYGGSQIYLKPGEKMIVRDLFKSIAIASANDSVTALAERVAGSEEAFVELMNQKAKELGMNNTVFKNPTGLTAAGHVTTPYDMSIIARHLLQDYPEITEFSGLYEDYIRQDTESPFWLVNTNKLIKYVDGVDGLKTGFTQEAGYCLTATAQRNGMRVIAVVMGASKSEIRNQEVTRLIEYAYEQYELVPKLESGLVVSSGHHLLAKTRDFDIVTGDQITILKKKTDGEGETNYTVTLNEEIILPIQPGDEVGTLTYYYNGEEYTTIPLTVSEPVEKNSFIGLYTYIVSKILFGEDA</sequence>
<dbReference type="Gene3D" id="2.60.410.10">
    <property type="entry name" value="D-Ala-D-Ala carboxypeptidase, C-terminal domain"/>
    <property type="match status" value="1"/>
</dbReference>
<dbReference type="EMBL" id="WMQE01000001">
    <property type="protein sequence ID" value="MTK19840.1"/>
    <property type="molecule type" value="Genomic_DNA"/>
</dbReference>
<dbReference type="Pfam" id="PF07943">
    <property type="entry name" value="PBP5_C"/>
    <property type="match status" value="1"/>
</dbReference>
<dbReference type="GO" id="GO:0006508">
    <property type="term" value="P:proteolysis"/>
    <property type="evidence" value="ECO:0007669"/>
    <property type="project" value="UniProtKB-KW"/>
</dbReference>
<dbReference type="GO" id="GO:0008360">
    <property type="term" value="P:regulation of cell shape"/>
    <property type="evidence" value="ECO:0007669"/>
    <property type="project" value="UniProtKB-KW"/>
</dbReference>
<dbReference type="RefSeq" id="WP_006784530.1">
    <property type="nucleotide sequence ID" value="NZ_CABJBH010000005.1"/>
</dbReference>
<evidence type="ECO:0000256" key="6">
    <source>
        <dbReference type="ARBA" id="ARBA00022670"/>
    </source>
</evidence>
<evidence type="ECO:0000256" key="1">
    <source>
        <dbReference type="ARBA" id="ARBA00003217"/>
    </source>
</evidence>
<dbReference type="InterPro" id="IPR037167">
    <property type="entry name" value="Peptidase_S11_C_sf"/>
</dbReference>
<name>A0A173QWY1_9FIRM</name>
<protein>
    <recommendedName>
        <fullName evidence="4">serine-type D-Ala-D-Ala carboxypeptidase</fullName>
        <ecNumber evidence="4">3.4.16.4</ecNumber>
    </recommendedName>
</protein>
<dbReference type="PRINTS" id="PR00725">
    <property type="entry name" value="DADACBPTASE1"/>
</dbReference>
<dbReference type="InterPro" id="IPR015956">
    <property type="entry name" value="Peniciliin-bd_prot_C_sf"/>
</dbReference>
<organism evidence="16 17">
    <name type="scientific">Turicibacter sanguinis</name>
    <dbReference type="NCBI Taxonomy" id="154288"/>
    <lineage>
        <taxon>Bacteria</taxon>
        <taxon>Bacillati</taxon>
        <taxon>Bacillota</taxon>
        <taxon>Erysipelotrichia</taxon>
        <taxon>Erysipelotrichales</taxon>
        <taxon>Turicibacteraceae</taxon>
        <taxon>Turicibacter</taxon>
    </lineage>
</organism>
<dbReference type="EC" id="3.4.16.4" evidence="4"/>
<accession>A0A173QWY1</accession>
<dbReference type="AlphaFoldDB" id="A0A173QWY1"/>
<evidence type="ECO:0000256" key="7">
    <source>
        <dbReference type="ARBA" id="ARBA00022729"/>
    </source>
</evidence>
<evidence type="ECO:0000256" key="4">
    <source>
        <dbReference type="ARBA" id="ARBA00012448"/>
    </source>
</evidence>
<keyword evidence="9" id="KW-0133">Cell shape</keyword>
<keyword evidence="8" id="KW-0378">Hydrolase</keyword>
<evidence type="ECO:0000313" key="17">
    <source>
        <dbReference type="Proteomes" id="UP000487649"/>
    </source>
</evidence>
<keyword evidence="6" id="KW-0645">Protease</keyword>
<dbReference type="GO" id="GO:0009252">
    <property type="term" value="P:peptidoglycan biosynthetic process"/>
    <property type="evidence" value="ECO:0007669"/>
    <property type="project" value="UniProtKB-KW"/>
</dbReference>
<keyword evidence="7" id="KW-0732">Signal</keyword>
<keyword evidence="11" id="KW-0961">Cell wall biogenesis/degradation</keyword>
<dbReference type="Proteomes" id="UP000487649">
    <property type="component" value="Unassembled WGS sequence"/>
</dbReference>
<evidence type="ECO:0000256" key="12">
    <source>
        <dbReference type="ARBA" id="ARBA00034000"/>
    </source>
</evidence>
<feature type="active site" description="Acyl-ester intermediate" evidence="13">
    <location>
        <position position="61"/>
    </location>
</feature>
<evidence type="ECO:0000256" key="5">
    <source>
        <dbReference type="ARBA" id="ARBA00022645"/>
    </source>
</evidence>
<dbReference type="PANTHER" id="PTHR21581:SF6">
    <property type="entry name" value="TRAFFICKING PROTEIN PARTICLE COMPLEX SUBUNIT 12"/>
    <property type="match status" value="1"/>
</dbReference>
<comment type="function">
    <text evidence="1">Removes C-terminal D-alanyl residues from sugar-peptide cell wall precursors.</text>
</comment>
<proteinExistence type="inferred from homology"/>
<comment type="similarity">
    <text evidence="3 15">Belongs to the peptidase S11 family.</text>
</comment>
<dbReference type="GO" id="GO:0071555">
    <property type="term" value="P:cell wall organization"/>
    <property type="evidence" value="ECO:0007669"/>
    <property type="project" value="UniProtKB-KW"/>
</dbReference>
<reference evidence="16 17" key="1">
    <citation type="journal article" date="2019" name="Nat. Med.">
        <title>A library of human gut bacterial isolates paired with longitudinal multiomics data enables mechanistic microbiome research.</title>
        <authorList>
            <person name="Poyet M."/>
            <person name="Groussin M."/>
            <person name="Gibbons S.M."/>
            <person name="Avila-Pacheco J."/>
            <person name="Jiang X."/>
            <person name="Kearney S.M."/>
            <person name="Perrotta A.R."/>
            <person name="Berdy B."/>
            <person name="Zhao S."/>
            <person name="Lieberman T.D."/>
            <person name="Swanson P.K."/>
            <person name="Smith M."/>
            <person name="Roesemann S."/>
            <person name="Alexander J.E."/>
            <person name="Rich S.A."/>
            <person name="Livny J."/>
            <person name="Vlamakis H."/>
            <person name="Clish C."/>
            <person name="Bullock K."/>
            <person name="Deik A."/>
            <person name="Scott J."/>
            <person name="Pierce K.A."/>
            <person name="Xavier R.J."/>
            <person name="Alm E.J."/>
        </authorList>
    </citation>
    <scope>NUCLEOTIDE SEQUENCE [LARGE SCALE GENOMIC DNA]</scope>
    <source>
        <strain evidence="16 17">BIOML-A198</strain>
    </source>
</reference>
<dbReference type="PANTHER" id="PTHR21581">
    <property type="entry name" value="D-ALANYL-D-ALANINE CARBOXYPEPTIDASE"/>
    <property type="match status" value="1"/>
</dbReference>
<evidence type="ECO:0000256" key="14">
    <source>
        <dbReference type="PIRSR" id="PIRSR618044-2"/>
    </source>
</evidence>
<evidence type="ECO:0000256" key="13">
    <source>
        <dbReference type="PIRSR" id="PIRSR618044-1"/>
    </source>
</evidence>
<dbReference type="Gene3D" id="3.40.710.10">
    <property type="entry name" value="DD-peptidase/beta-lactamase superfamily"/>
    <property type="match status" value="1"/>
</dbReference>
<evidence type="ECO:0000256" key="9">
    <source>
        <dbReference type="ARBA" id="ARBA00022960"/>
    </source>
</evidence>
<dbReference type="GeneID" id="60057239"/>
<evidence type="ECO:0000256" key="15">
    <source>
        <dbReference type="RuleBase" id="RU004016"/>
    </source>
</evidence>
<dbReference type="InterPro" id="IPR018044">
    <property type="entry name" value="Peptidase_S11"/>
</dbReference>
<comment type="pathway">
    <text evidence="2">Cell wall biogenesis; peptidoglycan biosynthesis.</text>
</comment>
<feature type="active site" evidence="13">
    <location>
        <position position="121"/>
    </location>
</feature>
<dbReference type="SMART" id="SM00936">
    <property type="entry name" value="PBP5_C"/>
    <property type="match status" value="1"/>
</dbReference>
<evidence type="ECO:0000256" key="8">
    <source>
        <dbReference type="ARBA" id="ARBA00022801"/>
    </source>
</evidence>